<evidence type="ECO:0000259" key="7">
    <source>
        <dbReference type="Pfam" id="PF03553"/>
    </source>
</evidence>
<feature type="transmembrane region" description="Helical" evidence="6">
    <location>
        <begin position="31"/>
        <end position="51"/>
    </location>
</feature>
<accession>A0A1B7JV74</accession>
<comment type="caution">
    <text evidence="8">The sequence shown here is derived from an EMBL/GenBank/DDBJ whole genome shotgun (WGS) entry which is preliminary data.</text>
</comment>
<evidence type="ECO:0000256" key="3">
    <source>
        <dbReference type="ARBA" id="ARBA00022692"/>
    </source>
</evidence>
<keyword evidence="5 6" id="KW-0472">Membrane</keyword>
<feature type="transmembrane region" description="Helical" evidence="6">
    <location>
        <begin position="411"/>
        <end position="430"/>
    </location>
</feature>
<feature type="transmembrane region" description="Helical" evidence="6">
    <location>
        <begin position="71"/>
        <end position="88"/>
    </location>
</feature>
<feature type="transmembrane region" description="Helical" evidence="6">
    <location>
        <begin position="156"/>
        <end position="176"/>
    </location>
</feature>
<protein>
    <submittedName>
        <fullName evidence="8">Anaerobic C4-dicarboxylate transporter</fullName>
    </submittedName>
</protein>
<keyword evidence="3 6" id="KW-0812">Transmembrane</keyword>
<feature type="transmembrane region" description="Helical" evidence="6">
    <location>
        <begin position="6"/>
        <end position="24"/>
    </location>
</feature>
<reference evidence="8 9" key="1">
    <citation type="submission" date="2016-04" db="EMBL/GenBank/DDBJ databases">
        <title>ATOL: Assembling a taxonomically balanced genome-scale reconstruction of the evolutionary history of the Enterobacteriaceae.</title>
        <authorList>
            <person name="Plunkett G.III."/>
            <person name="Neeno-Eckwall E.C."/>
            <person name="Glasner J.D."/>
            <person name="Perna N.T."/>
        </authorList>
    </citation>
    <scope>NUCLEOTIDE SEQUENCE [LARGE SCALE GENOMIC DNA]</scope>
    <source>
        <strain evidence="8 9">ATCC 51603</strain>
    </source>
</reference>
<dbReference type="PATRIC" id="fig|1354264.4.peg.3031"/>
<evidence type="ECO:0000256" key="6">
    <source>
        <dbReference type="SAM" id="Phobius"/>
    </source>
</evidence>
<evidence type="ECO:0000313" key="8">
    <source>
        <dbReference type="EMBL" id="OAT51624.1"/>
    </source>
</evidence>
<evidence type="ECO:0000256" key="5">
    <source>
        <dbReference type="ARBA" id="ARBA00023136"/>
    </source>
</evidence>
<feature type="transmembrane region" description="Helical" evidence="6">
    <location>
        <begin position="238"/>
        <end position="271"/>
    </location>
</feature>
<feature type="transmembrane region" description="Helical" evidence="6">
    <location>
        <begin position="291"/>
        <end position="317"/>
    </location>
</feature>
<dbReference type="RefSeq" id="WP_083965168.1">
    <property type="nucleotide sequence ID" value="NZ_LXEU01000058.1"/>
</dbReference>
<dbReference type="InterPro" id="IPR018461">
    <property type="entry name" value="Na/H_Antiport_NhaC-like_C"/>
</dbReference>
<dbReference type="GO" id="GO:0005886">
    <property type="term" value="C:plasma membrane"/>
    <property type="evidence" value="ECO:0007669"/>
    <property type="project" value="UniProtKB-SubCell"/>
</dbReference>
<keyword evidence="4 6" id="KW-1133">Transmembrane helix</keyword>
<feature type="transmembrane region" description="Helical" evidence="6">
    <location>
        <begin position="132"/>
        <end position="149"/>
    </location>
</feature>
<feature type="transmembrane region" description="Helical" evidence="6">
    <location>
        <begin position="188"/>
        <end position="210"/>
    </location>
</feature>
<evidence type="ECO:0000313" key="9">
    <source>
        <dbReference type="Proteomes" id="UP000078386"/>
    </source>
</evidence>
<proteinExistence type="predicted"/>
<dbReference type="Pfam" id="PF03553">
    <property type="entry name" value="Na_H_antiporter"/>
    <property type="match status" value="1"/>
</dbReference>
<dbReference type="EMBL" id="LXEU01000058">
    <property type="protein sequence ID" value="OAT51624.1"/>
    <property type="molecule type" value="Genomic_DNA"/>
</dbReference>
<feature type="transmembrane region" description="Helical" evidence="6">
    <location>
        <begin position="329"/>
        <end position="346"/>
    </location>
</feature>
<dbReference type="AlphaFoldDB" id="A0A1B7JV74"/>
<evidence type="ECO:0000256" key="1">
    <source>
        <dbReference type="ARBA" id="ARBA00004651"/>
    </source>
</evidence>
<name>A0A1B7JV74_9ENTR</name>
<evidence type="ECO:0000256" key="4">
    <source>
        <dbReference type="ARBA" id="ARBA00022989"/>
    </source>
</evidence>
<comment type="subcellular location">
    <subcellularLocation>
        <location evidence="1">Cell membrane</location>
        <topology evidence="1">Multi-pass membrane protein</topology>
    </subcellularLocation>
</comment>
<dbReference type="Proteomes" id="UP000078386">
    <property type="component" value="Unassembled WGS sequence"/>
</dbReference>
<keyword evidence="9" id="KW-1185">Reference proteome</keyword>
<organism evidence="8 9">
    <name type="scientific">Kluyvera georgiana ATCC 51603</name>
    <dbReference type="NCBI Taxonomy" id="1354264"/>
    <lineage>
        <taxon>Bacteria</taxon>
        <taxon>Pseudomonadati</taxon>
        <taxon>Pseudomonadota</taxon>
        <taxon>Gammaproteobacteria</taxon>
        <taxon>Enterobacterales</taxon>
        <taxon>Enterobacteriaceae</taxon>
        <taxon>Kluyvera</taxon>
    </lineage>
</organism>
<evidence type="ECO:0000256" key="2">
    <source>
        <dbReference type="ARBA" id="ARBA00022475"/>
    </source>
</evidence>
<feature type="transmembrane region" description="Helical" evidence="6">
    <location>
        <begin position="109"/>
        <end position="126"/>
    </location>
</feature>
<feature type="domain" description="Na+/H+ antiporter NhaC-like C-terminal" evidence="7">
    <location>
        <begin position="44"/>
        <end position="154"/>
    </location>
</feature>
<keyword evidence="2" id="KW-1003">Cell membrane</keyword>
<feature type="transmembrane region" description="Helical" evidence="6">
    <location>
        <begin position="352"/>
        <end position="376"/>
    </location>
</feature>
<sequence length="431" mass="45835">MDMLHIIRICAILVIFLLFSGLMMTRKMPAILALPVMAILMPLVAGVPIFSEDKSTFTIANNVLTQGSLRLGATIVALIFGAWFGEVLKKVGVTEALVRKAAELSGDKPLTMAIVFFIIGTVIFSSSDGLGMVILVGSIIIPILLTAGLSPLTSCIVLLACHALGSLFAVSGWALMHDLYGIPVADMARYATIFAIPAAIIYITMVVWMVKRDVVVRKAWSMPVADNLSKRKQVNPLALISPLVPVIIIFAFKIEVVPAIVLSLVICLLLAMPKRPTHVLVSSLVEGIQNVAGAIGLMVGIGILLNAVTAPQVSLVLKPLIESIIPGSPLTYILFFSILSPLALYRGPLNSYGLGSGLGVLMLGGGLSPLATMLALRSASLVQGLSDPTNTHNVWSSDFAKVDVNEILRKTLPWAMVAVLVSMLMAGYIAF</sequence>
<gene>
    <name evidence="8" type="ORF">M989_02906</name>
</gene>